<dbReference type="AlphaFoldDB" id="A0A518GAF9"/>
<dbReference type="PANTHER" id="PTHR24198:SF165">
    <property type="entry name" value="ANKYRIN REPEAT-CONTAINING PROTEIN-RELATED"/>
    <property type="match status" value="1"/>
</dbReference>
<dbReference type="InterPro" id="IPR036770">
    <property type="entry name" value="Ankyrin_rpt-contain_sf"/>
</dbReference>
<dbReference type="SUPFAM" id="SSF48403">
    <property type="entry name" value="Ankyrin repeat"/>
    <property type="match status" value="1"/>
</dbReference>
<dbReference type="PROSITE" id="PS50088">
    <property type="entry name" value="ANK_REPEAT"/>
    <property type="match status" value="5"/>
</dbReference>
<feature type="repeat" description="ANK" evidence="3">
    <location>
        <begin position="69"/>
        <end position="101"/>
    </location>
</feature>
<dbReference type="OrthoDB" id="211931at2"/>
<evidence type="ECO:0000313" key="6">
    <source>
        <dbReference type="Proteomes" id="UP000318017"/>
    </source>
</evidence>
<name>A0A518GAF9_9BACT</name>
<feature type="repeat" description="ANK" evidence="3">
    <location>
        <begin position="135"/>
        <end position="167"/>
    </location>
</feature>
<dbReference type="Pfam" id="PF12796">
    <property type="entry name" value="Ank_2"/>
    <property type="match status" value="3"/>
</dbReference>
<dbReference type="GO" id="GO:0016740">
    <property type="term" value="F:transferase activity"/>
    <property type="evidence" value="ECO:0007669"/>
    <property type="project" value="UniProtKB-KW"/>
</dbReference>
<reference evidence="5 6" key="1">
    <citation type="submission" date="2019-02" db="EMBL/GenBank/DDBJ databases">
        <title>Deep-cultivation of Planctomycetes and their phenomic and genomic characterization uncovers novel biology.</title>
        <authorList>
            <person name="Wiegand S."/>
            <person name="Jogler M."/>
            <person name="Boedeker C."/>
            <person name="Pinto D."/>
            <person name="Vollmers J."/>
            <person name="Rivas-Marin E."/>
            <person name="Kohn T."/>
            <person name="Peeters S.H."/>
            <person name="Heuer A."/>
            <person name="Rast P."/>
            <person name="Oberbeckmann S."/>
            <person name="Bunk B."/>
            <person name="Jeske O."/>
            <person name="Meyerdierks A."/>
            <person name="Storesund J.E."/>
            <person name="Kallscheuer N."/>
            <person name="Luecker S."/>
            <person name="Lage O.M."/>
            <person name="Pohl T."/>
            <person name="Merkel B.J."/>
            <person name="Hornburger P."/>
            <person name="Mueller R.-W."/>
            <person name="Bruemmer F."/>
            <person name="Labrenz M."/>
            <person name="Spormann A.M."/>
            <person name="Op den Camp H."/>
            <person name="Overmann J."/>
            <person name="Amann R."/>
            <person name="Jetten M.S.M."/>
            <person name="Mascher T."/>
            <person name="Medema M.H."/>
            <person name="Devos D.P."/>
            <person name="Kaster A.-K."/>
            <person name="Ovreas L."/>
            <person name="Rohde M."/>
            <person name="Galperin M.Y."/>
            <person name="Jogler C."/>
        </authorList>
    </citation>
    <scope>NUCLEOTIDE SEQUENCE [LARGE SCALE GENOMIC DNA]</scope>
    <source>
        <strain evidence="5 6">Q31a</strain>
    </source>
</reference>
<evidence type="ECO:0000256" key="3">
    <source>
        <dbReference type="PROSITE-ProRule" id="PRU00023"/>
    </source>
</evidence>
<protein>
    <submittedName>
        <fullName evidence="5">Phosphocholine transferase AnkX</fullName>
        <ecNumber evidence="5">2.7.1.-</ecNumber>
    </submittedName>
</protein>
<dbReference type="Gene3D" id="1.25.40.20">
    <property type="entry name" value="Ankyrin repeat-containing domain"/>
    <property type="match status" value="3"/>
</dbReference>
<feature type="repeat" description="ANK" evidence="3">
    <location>
        <begin position="168"/>
        <end position="200"/>
    </location>
</feature>
<keyword evidence="2 3" id="KW-0040">ANK repeat</keyword>
<keyword evidence="6" id="KW-1185">Reference proteome</keyword>
<evidence type="ECO:0000256" key="1">
    <source>
        <dbReference type="ARBA" id="ARBA00022737"/>
    </source>
</evidence>
<dbReference type="PANTHER" id="PTHR24198">
    <property type="entry name" value="ANKYRIN REPEAT AND PROTEIN KINASE DOMAIN-CONTAINING PROTEIN"/>
    <property type="match status" value="1"/>
</dbReference>
<feature type="repeat" description="ANK" evidence="3">
    <location>
        <begin position="342"/>
        <end position="374"/>
    </location>
</feature>
<organism evidence="5 6">
    <name type="scientific">Aureliella helgolandensis</name>
    <dbReference type="NCBI Taxonomy" id="2527968"/>
    <lineage>
        <taxon>Bacteria</taxon>
        <taxon>Pseudomonadati</taxon>
        <taxon>Planctomycetota</taxon>
        <taxon>Planctomycetia</taxon>
        <taxon>Pirellulales</taxon>
        <taxon>Pirellulaceae</taxon>
        <taxon>Aureliella</taxon>
    </lineage>
</organism>
<evidence type="ECO:0000313" key="5">
    <source>
        <dbReference type="EMBL" id="QDV25588.1"/>
    </source>
</evidence>
<keyword evidence="1" id="KW-0677">Repeat</keyword>
<sequence length="490" mass="51756" precursor="true">MNRNRTVICLCGYLLVWCSIRPASAPAFQQESGSSVSPATLPDLAEHQRWTDVASQLAQGEPPTATQPDGTTALHWAVFHNHPEAIQLLLATSADVNAETHYQVTPLSLACEFGYPRCAELLVQAGADVERARLGEVTPLMLAARNGNAEILASLLLAGAKVDAREVDGQTALMWAAERGNVDAVDALLHADADFDYRLRGSGYSAFMFAARNGHADATLRFLDAGMGVNAMVNPNRKGGRNPRRGMSALMLAIESGHLELALQLVARGADPNDQRSGFSPLHAITWVRKTELGDNPAGDPPPRITGAVDSLSFVRKMVAAGAEVNLQLSRGAAGKAKLNPKGATPFLLAAKTADVPLLNLLLELGADPTLTNADGTTALMAAAGVGVVSVGEEPGTPEEVNSVIRMLAKLGIDPNVVDRNQESAMHGAAYRNFPSTVAVLTELGASPTHWNHKNKYGWTPHLIASGKRPGSVKPSPETIAALDVALQSP</sequence>
<dbReference type="Proteomes" id="UP000318017">
    <property type="component" value="Chromosome"/>
</dbReference>
<gene>
    <name evidence="5" type="primary">ankX</name>
    <name evidence="5" type="ORF">Q31a_39140</name>
</gene>
<dbReference type="SMART" id="SM00248">
    <property type="entry name" value="ANK"/>
    <property type="match status" value="10"/>
</dbReference>
<keyword evidence="5" id="KW-0808">Transferase</keyword>
<dbReference type="KEGG" id="ahel:Q31a_39140"/>
<dbReference type="EMBL" id="CP036298">
    <property type="protein sequence ID" value="QDV25588.1"/>
    <property type="molecule type" value="Genomic_DNA"/>
</dbReference>
<dbReference type="PROSITE" id="PS50297">
    <property type="entry name" value="ANK_REP_REGION"/>
    <property type="match status" value="5"/>
</dbReference>
<accession>A0A518GAF9</accession>
<feature type="signal peptide" evidence="4">
    <location>
        <begin position="1"/>
        <end position="25"/>
    </location>
</feature>
<evidence type="ECO:0000256" key="4">
    <source>
        <dbReference type="SAM" id="SignalP"/>
    </source>
</evidence>
<dbReference type="RefSeq" id="WP_145080870.1">
    <property type="nucleotide sequence ID" value="NZ_CP036298.1"/>
</dbReference>
<dbReference type="Pfam" id="PF00023">
    <property type="entry name" value="Ank"/>
    <property type="match status" value="1"/>
</dbReference>
<keyword evidence="4" id="KW-0732">Signal</keyword>
<proteinExistence type="predicted"/>
<evidence type="ECO:0000256" key="2">
    <source>
        <dbReference type="ARBA" id="ARBA00023043"/>
    </source>
</evidence>
<dbReference type="EC" id="2.7.1.-" evidence="5"/>
<feature type="repeat" description="ANK" evidence="3">
    <location>
        <begin position="245"/>
        <end position="277"/>
    </location>
</feature>
<feature type="chain" id="PRO_5021916213" evidence="4">
    <location>
        <begin position="26"/>
        <end position="490"/>
    </location>
</feature>
<dbReference type="InterPro" id="IPR002110">
    <property type="entry name" value="Ankyrin_rpt"/>
</dbReference>